<dbReference type="InterPro" id="IPR046335">
    <property type="entry name" value="LacI/GalR-like_sensor"/>
</dbReference>
<dbReference type="GO" id="GO:0000976">
    <property type="term" value="F:transcription cis-regulatory region binding"/>
    <property type="evidence" value="ECO:0007669"/>
    <property type="project" value="TreeGrafter"/>
</dbReference>
<comment type="caution">
    <text evidence="5">The sequence shown here is derived from an EMBL/GenBank/DDBJ whole genome shotgun (WGS) entry which is preliminary data.</text>
</comment>
<protein>
    <submittedName>
        <fullName evidence="5">Transcriptional regulator, LacI family</fullName>
    </submittedName>
</protein>
<organism evidence="5 6">
    <name type="scientific">Candidatus Uhrbacteria bacterium GW2011_GWF2_39_13</name>
    <dbReference type="NCBI Taxonomy" id="1618995"/>
    <lineage>
        <taxon>Bacteria</taxon>
        <taxon>Candidatus Uhriibacteriota</taxon>
    </lineage>
</organism>
<dbReference type="Proteomes" id="UP000033935">
    <property type="component" value="Unassembled WGS sequence"/>
</dbReference>
<keyword evidence="2" id="KW-0238">DNA-binding</keyword>
<name>A0A0G0PZQ1_9BACT</name>
<dbReference type="SUPFAM" id="SSF46785">
    <property type="entry name" value="Winged helix' DNA-binding domain"/>
    <property type="match status" value="1"/>
</dbReference>
<dbReference type="InterPro" id="IPR000524">
    <property type="entry name" value="Tscrpt_reg_HTH_GntR"/>
</dbReference>
<dbReference type="Gene3D" id="1.10.10.10">
    <property type="entry name" value="Winged helix-like DNA-binding domain superfamily/Winged helix DNA-binding domain"/>
    <property type="match status" value="1"/>
</dbReference>
<evidence type="ECO:0000256" key="3">
    <source>
        <dbReference type="ARBA" id="ARBA00023163"/>
    </source>
</evidence>
<dbReference type="InterPro" id="IPR028082">
    <property type="entry name" value="Peripla_BP_I"/>
</dbReference>
<dbReference type="CDD" id="cd06267">
    <property type="entry name" value="PBP1_LacI_sugar_binding-like"/>
    <property type="match status" value="1"/>
</dbReference>
<evidence type="ECO:0000313" key="6">
    <source>
        <dbReference type="Proteomes" id="UP000033935"/>
    </source>
</evidence>
<dbReference type="SMART" id="SM00345">
    <property type="entry name" value="HTH_GNTR"/>
    <property type="match status" value="1"/>
</dbReference>
<dbReference type="InterPro" id="IPR036388">
    <property type="entry name" value="WH-like_DNA-bd_sf"/>
</dbReference>
<dbReference type="PRINTS" id="PR00035">
    <property type="entry name" value="HTHGNTR"/>
</dbReference>
<dbReference type="Pfam" id="PF00392">
    <property type="entry name" value="GntR"/>
    <property type="match status" value="1"/>
</dbReference>
<keyword evidence="3" id="KW-0804">Transcription</keyword>
<dbReference type="EMBL" id="LBWG01000025">
    <property type="protein sequence ID" value="KKR03600.1"/>
    <property type="molecule type" value="Genomic_DNA"/>
</dbReference>
<feature type="domain" description="HTH gntR-type" evidence="4">
    <location>
        <begin position="6"/>
        <end position="73"/>
    </location>
</feature>
<keyword evidence="1" id="KW-0805">Transcription regulation</keyword>
<dbReference type="PROSITE" id="PS50949">
    <property type="entry name" value="HTH_GNTR"/>
    <property type="match status" value="1"/>
</dbReference>
<gene>
    <name evidence="5" type="ORF">UT30_C0025G0012</name>
</gene>
<evidence type="ECO:0000313" key="5">
    <source>
        <dbReference type="EMBL" id="KKR03600.1"/>
    </source>
</evidence>
<dbReference type="Gene3D" id="3.40.50.2300">
    <property type="match status" value="2"/>
</dbReference>
<dbReference type="AlphaFoldDB" id="A0A0G0PZQ1"/>
<sequence>MKLKFKNKYEILRENIKNNILKGKYADGILPPEEKLAEFYGLNRGTVNKVMSSLESEGLISRKPRVGSIIVDIKERKPALRLGGLIMLNVGHVYGNLHTLMTREIRKNHYFPVLLDVESGLDRQNIEKNLGNYIKSFLDSSPDFLAVDGMYDLPFEFFSKWLNKKTNLVIFNRYESDLKFSATYILSDYQKGAYIATKHLLETGCKNVIIIPSHFYENCRISTDMLRGVELAYAEKGKTLRKEEDVFPTKDRSYLELIIKRFKSKHRPDGIFAFSDSNARIIQNALGELNLCPGRDYKMVGYYNTPWAIEFDPKLTSISINEAAIAAEFGNLLSMRNFENRKIMIAPELIIRETT</sequence>
<dbReference type="Pfam" id="PF13377">
    <property type="entry name" value="Peripla_BP_3"/>
    <property type="match status" value="1"/>
</dbReference>
<evidence type="ECO:0000259" key="4">
    <source>
        <dbReference type="PROSITE" id="PS50949"/>
    </source>
</evidence>
<proteinExistence type="predicted"/>
<dbReference type="CDD" id="cd07377">
    <property type="entry name" value="WHTH_GntR"/>
    <property type="match status" value="1"/>
</dbReference>
<dbReference type="InterPro" id="IPR036390">
    <property type="entry name" value="WH_DNA-bd_sf"/>
</dbReference>
<dbReference type="PANTHER" id="PTHR30146">
    <property type="entry name" value="LACI-RELATED TRANSCRIPTIONAL REPRESSOR"/>
    <property type="match status" value="1"/>
</dbReference>
<evidence type="ECO:0000256" key="2">
    <source>
        <dbReference type="ARBA" id="ARBA00023125"/>
    </source>
</evidence>
<evidence type="ECO:0000256" key="1">
    <source>
        <dbReference type="ARBA" id="ARBA00023015"/>
    </source>
</evidence>
<dbReference type="PANTHER" id="PTHR30146:SF154">
    <property type="entry name" value="TRANSCRIPTION REGULATOR, MEMBER OF GALR FAMILY"/>
    <property type="match status" value="1"/>
</dbReference>
<dbReference type="SUPFAM" id="SSF53822">
    <property type="entry name" value="Periplasmic binding protein-like I"/>
    <property type="match status" value="1"/>
</dbReference>
<accession>A0A0G0PZQ1</accession>
<dbReference type="GO" id="GO:0003700">
    <property type="term" value="F:DNA-binding transcription factor activity"/>
    <property type="evidence" value="ECO:0007669"/>
    <property type="project" value="InterPro"/>
</dbReference>
<reference evidence="5 6" key="1">
    <citation type="journal article" date="2015" name="Nature">
        <title>rRNA introns, odd ribosomes, and small enigmatic genomes across a large radiation of phyla.</title>
        <authorList>
            <person name="Brown C.T."/>
            <person name="Hug L.A."/>
            <person name="Thomas B.C."/>
            <person name="Sharon I."/>
            <person name="Castelle C.J."/>
            <person name="Singh A."/>
            <person name="Wilkins M.J."/>
            <person name="Williams K.H."/>
            <person name="Banfield J.F."/>
        </authorList>
    </citation>
    <scope>NUCLEOTIDE SEQUENCE [LARGE SCALE GENOMIC DNA]</scope>
</reference>